<gene>
    <name evidence="1" type="ORF">FQU76_26205</name>
</gene>
<accession>A0A5B8JNQ4</accession>
<dbReference type="AlphaFoldDB" id="A0A5B8JNQ4"/>
<reference evidence="1 2" key="1">
    <citation type="submission" date="2019-07" db="EMBL/GenBank/DDBJ databases">
        <authorList>
            <person name="Zhu P."/>
        </authorList>
    </citation>
    <scope>NUCLEOTIDE SEQUENCE [LARGE SCALE GENOMIC DNA]</scope>
    <source>
        <strain evidence="1 2">SSL-25</strain>
    </source>
</reference>
<keyword evidence="2" id="KW-1185">Reference proteome</keyword>
<name>A0A5B8JNQ4_9ACTN</name>
<dbReference type="Proteomes" id="UP000320580">
    <property type="component" value="Chromosome"/>
</dbReference>
<organism evidence="1 2">
    <name type="scientific">Streptomyces qinzhouensis</name>
    <dbReference type="NCBI Taxonomy" id="2599401"/>
    <lineage>
        <taxon>Bacteria</taxon>
        <taxon>Bacillati</taxon>
        <taxon>Actinomycetota</taxon>
        <taxon>Actinomycetes</taxon>
        <taxon>Kitasatosporales</taxon>
        <taxon>Streptomycetaceae</taxon>
        <taxon>Streptomyces</taxon>
    </lineage>
</organism>
<dbReference type="KEGG" id="sqz:FQU76_26205"/>
<proteinExistence type="predicted"/>
<dbReference type="EMBL" id="CP042266">
    <property type="protein sequence ID" value="QDY79440.1"/>
    <property type="molecule type" value="Genomic_DNA"/>
</dbReference>
<evidence type="ECO:0000313" key="1">
    <source>
        <dbReference type="EMBL" id="QDY79440.1"/>
    </source>
</evidence>
<evidence type="ECO:0000313" key="2">
    <source>
        <dbReference type="Proteomes" id="UP000320580"/>
    </source>
</evidence>
<sequence length="99" mass="10995">MTMPGFTAAWSGNDVPLDFCDQECRAECWHQCLHAYDPTACEARCMGPCMTLCECPGPDCRDRLYCDENGTTMKVTTCKQCDGRITVDPPVRISSTCDI</sequence>
<dbReference type="RefSeq" id="WP_146482729.1">
    <property type="nucleotide sequence ID" value="NZ_CP042266.1"/>
</dbReference>
<protein>
    <submittedName>
        <fullName evidence="1">Uncharacterized protein</fullName>
    </submittedName>
</protein>